<keyword evidence="3" id="KW-1185">Reference proteome</keyword>
<dbReference type="Ensembl" id="ENSHHUT00000039863.1">
    <property type="protein sequence ID" value="ENSHHUP00000038350.1"/>
    <property type="gene ID" value="ENSHHUG00000023949.1"/>
</dbReference>
<dbReference type="Gene3D" id="1.10.20.120">
    <property type="match status" value="1"/>
</dbReference>
<dbReference type="InterPro" id="IPR040456">
    <property type="entry name" value="RNase_H2_suB"/>
</dbReference>
<name>A0A4W5MLV1_9TELE</name>
<accession>A0A4W5MLV1</accession>
<dbReference type="Proteomes" id="UP000314982">
    <property type="component" value="Unassembled WGS sequence"/>
</dbReference>
<evidence type="ECO:0000313" key="2">
    <source>
        <dbReference type="Ensembl" id="ENSHHUP00000038350.1"/>
    </source>
</evidence>
<dbReference type="GeneTree" id="ENSGT00990000211672"/>
<dbReference type="GO" id="GO:0005654">
    <property type="term" value="C:nucleoplasm"/>
    <property type="evidence" value="ECO:0007669"/>
    <property type="project" value="TreeGrafter"/>
</dbReference>
<dbReference type="PANTHER" id="PTHR13383:SF11">
    <property type="entry name" value="RIBONUCLEASE H2 SUBUNIT B"/>
    <property type="match status" value="1"/>
</dbReference>
<feature type="compositionally biased region" description="Basic and acidic residues" evidence="1">
    <location>
        <begin position="107"/>
        <end position="116"/>
    </location>
</feature>
<sequence length="197" mass="21669">MSSLPSVILSLQSNFCPFFVMSSSLSSSLCDIILLQDFPACTRLLSCTHSLASLHHVVGSPKFHRYCQERTTEWLKKKVKRTVKALGKTNISVGEGVKSMTYVRVKKESETQEGESHSGPGLIPSNSIHPILIRQMRKLSDKPVEAGEDYTKFNSSNFACKPPKKMSAAQKTLAKVDKTGMKSMSAAFSPKGKAEKN</sequence>
<dbReference type="AlphaFoldDB" id="A0A4W5MLV1"/>
<dbReference type="PANTHER" id="PTHR13383">
    <property type="entry name" value="RIBONUCLEASE H2 SUBUNIT B"/>
    <property type="match status" value="1"/>
</dbReference>
<feature type="region of interest" description="Disordered" evidence="1">
    <location>
        <begin position="107"/>
        <end position="126"/>
    </location>
</feature>
<evidence type="ECO:0000313" key="3">
    <source>
        <dbReference type="Proteomes" id="UP000314982"/>
    </source>
</evidence>
<dbReference type="GO" id="GO:0006401">
    <property type="term" value="P:RNA catabolic process"/>
    <property type="evidence" value="ECO:0007669"/>
    <property type="project" value="TreeGrafter"/>
</dbReference>
<reference evidence="3" key="1">
    <citation type="submission" date="2018-06" db="EMBL/GenBank/DDBJ databases">
        <title>Genome assembly of Danube salmon.</title>
        <authorList>
            <person name="Macqueen D.J."/>
            <person name="Gundappa M.K."/>
        </authorList>
    </citation>
    <scope>NUCLEOTIDE SEQUENCE [LARGE SCALE GENOMIC DNA]</scope>
</reference>
<reference evidence="2" key="2">
    <citation type="submission" date="2025-08" db="UniProtKB">
        <authorList>
            <consortium name="Ensembl"/>
        </authorList>
    </citation>
    <scope>IDENTIFICATION</scope>
</reference>
<dbReference type="GO" id="GO:0032299">
    <property type="term" value="C:ribonuclease H2 complex"/>
    <property type="evidence" value="ECO:0007669"/>
    <property type="project" value="InterPro"/>
</dbReference>
<organism evidence="2 3">
    <name type="scientific">Hucho hucho</name>
    <name type="common">huchen</name>
    <dbReference type="NCBI Taxonomy" id="62062"/>
    <lineage>
        <taxon>Eukaryota</taxon>
        <taxon>Metazoa</taxon>
        <taxon>Chordata</taxon>
        <taxon>Craniata</taxon>
        <taxon>Vertebrata</taxon>
        <taxon>Euteleostomi</taxon>
        <taxon>Actinopterygii</taxon>
        <taxon>Neopterygii</taxon>
        <taxon>Teleostei</taxon>
        <taxon>Protacanthopterygii</taxon>
        <taxon>Salmoniformes</taxon>
        <taxon>Salmonidae</taxon>
        <taxon>Salmoninae</taxon>
        <taxon>Hucho</taxon>
    </lineage>
</organism>
<dbReference type="STRING" id="62062.ENSHHUP00000038350"/>
<evidence type="ECO:0000256" key="1">
    <source>
        <dbReference type="SAM" id="MobiDB-lite"/>
    </source>
</evidence>
<proteinExistence type="predicted"/>
<reference evidence="2" key="3">
    <citation type="submission" date="2025-09" db="UniProtKB">
        <authorList>
            <consortium name="Ensembl"/>
        </authorList>
    </citation>
    <scope>IDENTIFICATION</scope>
</reference>
<protein>
    <submittedName>
        <fullName evidence="2">Uncharacterized protein</fullName>
    </submittedName>
</protein>